<dbReference type="PIRSF" id="PIRSF000089">
    <property type="entry name" value="Electra_flavoP_a"/>
    <property type="match status" value="1"/>
</dbReference>
<feature type="binding site" evidence="2">
    <location>
        <position position="208"/>
    </location>
    <ligand>
        <name>FAD</name>
        <dbReference type="ChEBI" id="CHEBI:57692"/>
    </ligand>
</feature>
<dbReference type="GO" id="GO:0033539">
    <property type="term" value="P:fatty acid beta-oxidation using acyl-CoA dehydrogenase"/>
    <property type="evidence" value="ECO:0007669"/>
    <property type="project" value="TreeGrafter"/>
</dbReference>
<comment type="similarity">
    <text evidence="1">Belongs to the ETF alpha-subunit/FixB family.</text>
</comment>
<feature type="binding site" evidence="2">
    <location>
        <position position="285"/>
    </location>
    <ligand>
        <name>FAD</name>
        <dbReference type="ChEBI" id="CHEBI:57692"/>
    </ligand>
</feature>
<dbReference type="RefSeq" id="WP_147144874.1">
    <property type="nucleotide sequence ID" value="NZ_BJXN01000001.1"/>
</dbReference>
<dbReference type="SMART" id="SM00893">
    <property type="entry name" value="ETF"/>
    <property type="match status" value="1"/>
</dbReference>
<proteinExistence type="inferred from homology"/>
<evidence type="ECO:0000313" key="5">
    <source>
        <dbReference type="Proteomes" id="UP000321827"/>
    </source>
</evidence>
<gene>
    <name evidence="4" type="ORF">ODE01S_01810</name>
</gene>
<dbReference type="SUPFAM" id="SSF52467">
    <property type="entry name" value="DHS-like NAD/FAD-binding domain"/>
    <property type="match status" value="1"/>
</dbReference>
<dbReference type="Proteomes" id="UP000321827">
    <property type="component" value="Unassembled WGS sequence"/>
</dbReference>
<dbReference type="SUPFAM" id="SSF52402">
    <property type="entry name" value="Adenine nucleotide alpha hydrolases-like"/>
    <property type="match status" value="1"/>
</dbReference>
<organism evidence="4 5">
    <name type="scientific">Oceanithermus desulfurans NBRC 100063</name>
    <dbReference type="NCBI Taxonomy" id="1227550"/>
    <lineage>
        <taxon>Bacteria</taxon>
        <taxon>Thermotogati</taxon>
        <taxon>Deinococcota</taxon>
        <taxon>Deinococci</taxon>
        <taxon>Thermales</taxon>
        <taxon>Thermaceae</taxon>
        <taxon>Oceanithermus</taxon>
    </lineage>
</organism>
<dbReference type="OrthoDB" id="9770286at2"/>
<feature type="binding site" evidence="2">
    <location>
        <begin position="233"/>
        <end position="234"/>
    </location>
    <ligand>
        <name>FAD</name>
        <dbReference type="ChEBI" id="CHEBI:57692"/>
    </ligand>
</feature>
<evidence type="ECO:0000256" key="2">
    <source>
        <dbReference type="PIRSR" id="PIRSR000089-1"/>
    </source>
</evidence>
<reference evidence="4 5" key="1">
    <citation type="submission" date="2019-07" db="EMBL/GenBank/DDBJ databases">
        <title>Whole genome shotgun sequence of Oceanithermus desulfurans NBRC 100063.</title>
        <authorList>
            <person name="Hosoyama A."/>
            <person name="Uohara A."/>
            <person name="Ohji S."/>
            <person name="Ichikawa N."/>
        </authorList>
    </citation>
    <scope>NUCLEOTIDE SEQUENCE [LARGE SCALE GENOMIC DNA]</scope>
    <source>
        <strain evidence="4 5">NBRC 100063</strain>
    </source>
</reference>
<dbReference type="Pfam" id="PF01012">
    <property type="entry name" value="ETF"/>
    <property type="match status" value="1"/>
</dbReference>
<evidence type="ECO:0000256" key="1">
    <source>
        <dbReference type="ARBA" id="ARBA00005817"/>
    </source>
</evidence>
<feature type="domain" description="Electron transfer flavoprotein alpha/beta-subunit N-terminal" evidence="3">
    <location>
        <begin position="2"/>
        <end position="190"/>
    </location>
</feature>
<dbReference type="InterPro" id="IPR014730">
    <property type="entry name" value="ETF_a/b_N"/>
</dbReference>
<protein>
    <submittedName>
        <fullName evidence="4">Electron transfer flavoprotein subunit alpha</fullName>
    </submittedName>
</protein>
<accession>A0A511RI22</accession>
<sequence length="321" mass="33685">MILVVMDHDGNELRKGALEGVSRARKLAEALGGEVAGLVVGFGAEGVAEKAKDYVSKVYVVSGPDWETYTAEKWAKAAHAAAEAAGARVVVAPASRTGRSWTARLAVKMDAALLEDTLDSWAEGEKVYATKYSFLNRVLEKQAGSLPAVISVKPNTTPLAEPAGAGTVEPLAVELGELEKKVEVLEKIVETGGKVSLTEAEVVVTGGRGMGSAEAFQMIEEFADLLGGAVGATRAVIDAGWRPYAEQVGQTGKTVQPNVYFALAVSGAVQHQAGMNKSKVVVAVNKDPDAPIFKETDYGVVGDVHQVLPAMIEEVKKLKGA</sequence>
<dbReference type="PANTHER" id="PTHR43153">
    <property type="entry name" value="ELECTRON TRANSFER FLAVOPROTEIN ALPHA"/>
    <property type="match status" value="1"/>
</dbReference>
<dbReference type="EMBL" id="BJXN01000001">
    <property type="protein sequence ID" value="GEM88747.1"/>
    <property type="molecule type" value="Genomic_DNA"/>
</dbReference>
<dbReference type="AlphaFoldDB" id="A0A511RI22"/>
<keyword evidence="2" id="KW-0274">FAD</keyword>
<dbReference type="InterPro" id="IPR014731">
    <property type="entry name" value="ETF_asu_C"/>
</dbReference>
<dbReference type="Gene3D" id="3.40.50.620">
    <property type="entry name" value="HUPs"/>
    <property type="match status" value="1"/>
</dbReference>
<dbReference type="InterPro" id="IPR029035">
    <property type="entry name" value="DHS-like_NAD/FAD-binding_dom"/>
</dbReference>
<dbReference type="GO" id="GO:0050660">
    <property type="term" value="F:flavin adenine dinucleotide binding"/>
    <property type="evidence" value="ECO:0007669"/>
    <property type="project" value="InterPro"/>
</dbReference>
<evidence type="ECO:0000259" key="3">
    <source>
        <dbReference type="SMART" id="SM00893"/>
    </source>
</evidence>
<name>A0A511RI22_9DEIN</name>
<dbReference type="InterPro" id="IPR001308">
    <property type="entry name" value="ETF_a/FixB"/>
</dbReference>
<feature type="binding site" evidence="2">
    <location>
        <begin position="247"/>
        <end position="251"/>
    </location>
    <ligand>
        <name>FAD</name>
        <dbReference type="ChEBI" id="CHEBI:57692"/>
    </ligand>
</feature>
<dbReference type="PANTHER" id="PTHR43153:SF1">
    <property type="entry name" value="ELECTRON TRANSFER FLAVOPROTEIN SUBUNIT ALPHA, MITOCHONDRIAL"/>
    <property type="match status" value="1"/>
</dbReference>
<comment type="caution">
    <text evidence="4">The sequence shown here is derived from an EMBL/GenBank/DDBJ whole genome shotgun (WGS) entry which is preliminary data.</text>
</comment>
<comment type="cofactor">
    <cofactor evidence="2">
        <name>FAD</name>
        <dbReference type="ChEBI" id="CHEBI:57692"/>
    </cofactor>
    <text evidence="2">Binds 1 FAD per dimer.</text>
</comment>
<keyword evidence="2" id="KW-0285">Flavoprotein</keyword>
<dbReference type="Pfam" id="PF00766">
    <property type="entry name" value="ETF_alpha"/>
    <property type="match status" value="1"/>
</dbReference>
<dbReference type="InterPro" id="IPR014729">
    <property type="entry name" value="Rossmann-like_a/b/a_fold"/>
</dbReference>
<evidence type="ECO:0000313" key="4">
    <source>
        <dbReference type="EMBL" id="GEM88747.1"/>
    </source>
</evidence>
<dbReference type="GO" id="GO:0009055">
    <property type="term" value="F:electron transfer activity"/>
    <property type="evidence" value="ECO:0007669"/>
    <property type="project" value="InterPro"/>
</dbReference>
<dbReference type="Gene3D" id="3.40.50.1220">
    <property type="entry name" value="TPP-binding domain"/>
    <property type="match status" value="1"/>
</dbReference>